<protein>
    <recommendedName>
        <fullName evidence="3">Polyketide cyclase</fullName>
    </recommendedName>
</protein>
<accession>A0ABW1JLW8</accession>
<evidence type="ECO:0000313" key="2">
    <source>
        <dbReference type="Proteomes" id="UP001596223"/>
    </source>
</evidence>
<evidence type="ECO:0000313" key="1">
    <source>
        <dbReference type="EMBL" id="MFC6010401.1"/>
    </source>
</evidence>
<keyword evidence="2" id="KW-1185">Reference proteome</keyword>
<sequence>MSVMLGEKNRFAVEVGDPASGLRRVDLWAAGQWLTCDDNMVFVEQFRGSVRETAASVRSGQVPSLPFADLSPVATHHRFGATAADALRERFWFLRWGPTTDNVLAYAFHDADQLVVTWQFWREAHFLEHPEHEGRVFEVAIETAEFVEILDSLDSALRQ</sequence>
<dbReference type="Proteomes" id="UP001596223">
    <property type="component" value="Unassembled WGS sequence"/>
</dbReference>
<organism evidence="1 2">
    <name type="scientific">Nocardia lasii</name>
    <dbReference type="NCBI Taxonomy" id="1616107"/>
    <lineage>
        <taxon>Bacteria</taxon>
        <taxon>Bacillati</taxon>
        <taxon>Actinomycetota</taxon>
        <taxon>Actinomycetes</taxon>
        <taxon>Mycobacteriales</taxon>
        <taxon>Nocardiaceae</taxon>
        <taxon>Nocardia</taxon>
    </lineage>
</organism>
<comment type="caution">
    <text evidence="1">The sequence shown here is derived from an EMBL/GenBank/DDBJ whole genome shotgun (WGS) entry which is preliminary data.</text>
</comment>
<proteinExistence type="predicted"/>
<evidence type="ECO:0008006" key="3">
    <source>
        <dbReference type="Google" id="ProtNLM"/>
    </source>
</evidence>
<dbReference type="EMBL" id="JBHSQN010000002">
    <property type="protein sequence ID" value="MFC6010401.1"/>
    <property type="molecule type" value="Genomic_DNA"/>
</dbReference>
<gene>
    <name evidence="1" type="ORF">ACFP3H_05010</name>
</gene>
<reference evidence="2" key="1">
    <citation type="journal article" date="2019" name="Int. J. Syst. Evol. Microbiol.">
        <title>The Global Catalogue of Microorganisms (GCM) 10K type strain sequencing project: providing services to taxonomists for standard genome sequencing and annotation.</title>
        <authorList>
            <consortium name="The Broad Institute Genomics Platform"/>
            <consortium name="The Broad Institute Genome Sequencing Center for Infectious Disease"/>
            <person name="Wu L."/>
            <person name="Ma J."/>
        </authorList>
    </citation>
    <scope>NUCLEOTIDE SEQUENCE [LARGE SCALE GENOMIC DNA]</scope>
    <source>
        <strain evidence="2">CCUG 36956</strain>
    </source>
</reference>
<name>A0ABW1JLW8_9NOCA</name>
<dbReference type="RefSeq" id="WP_378600267.1">
    <property type="nucleotide sequence ID" value="NZ_JBHSQN010000002.1"/>
</dbReference>